<feature type="region of interest" description="Disordered" evidence="1">
    <location>
        <begin position="168"/>
        <end position="198"/>
    </location>
</feature>
<reference evidence="3" key="1">
    <citation type="journal article" date="2019" name="Int. J. Syst. Evol. Microbiol.">
        <title>The Global Catalogue of Microorganisms (GCM) 10K type strain sequencing project: providing services to taxonomists for standard genome sequencing and annotation.</title>
        <authorList>
            <consortium name="The Broad Institute Genomics Platform"/>
            <consortium name="The Broad Institute Genome Sequencing Center for Infectious Disease"/>
            <person name="Wu L."/>
            <person name="Ma J."/>
        </authorList>
    </citation>
    <scope>NUCLEOTIDE SEQUENCE [LARGE SCALE GENOMIC DNA]</scope>
    <source>
        <strain evidence="3">CCM 8391</strain>
    </source>
</reference>
<proteinExistence type="predicted"/>
<gene>
    <name evidence="2" type="ORF">ACFQE5_18840</name>
</gene>
<dbReference type="EMBL" id="JBHSQW010000035">
    <property type="protein sequence ID" value="MFC5996263.1"/>
    <property type="molecule type" value="Genomic_DNA"/>
</dbReference>
<evidence type="ECO:0008006" key="4">
    <source>
        <dbReference type="Google" id="ProtNLM"/>
    </source>
</evidence>
<dbReference type="RefSeq" id="WP_379586796.1">
    <property type="nucleotide sequence ID" value="NZ_JBHSQW010000035.1"/>
</dbReference>
<dbReference type="Proteomes" id="UP001596302">
    <property type="component" value="Unassembled WGS sequence"/>
</dbReference>
<evidence type="ECO:0000256" key="1">
    <source>
        <dbReference type="SAM" id="MobiDB-lite"/>
    </source>
</evidence>
<accession>A0ABW1J5Y1</accession>
<feature type="region of interest" description="Disordered" evidence="1">
    <location>
        <begin position="1"/>
        <end position="31"/>
    </location>
</feature>
<comment type="caution">
    <text evidence="2">The sequence shown here is derived from an EMBL/GenBank/DDBJ whole genome shotgun (WGS) entry which is preliminary data.</text>
</comment>
<evidence type="ECO:0000313" key="3">
    <source>
        <dbReference type="Proteomes" id="UP001596302"/>
    </source>
</evidence>
<organism evidence="2 3">
    <name type="scientific">Pseudonocardia hispaniensis</name>
    <dbReference type="NCBI Taxonomy" id="904933"/>
    <lineage>
        <taxon>Bacteria</taxon>
        <taxon>Bacillati</taxon>
        <taxon>Actinomycetota</taxon>
        <taxon>Actinomycetes</taxon>
        <taxon>Pseudonocardiales</taxon>
        <taxon>Pseudonocardiaceae</taxon>
        <taxon>Pseudonocardia</taxon>
    </lineage>
</organism>
<name>A0ABW1J5Y1_9PSEU</name>
<evidence type="ECO:0000313" key="2">
    <source>
        <dbReference type="EMBL" id="MFC5996263.1"/>
    </source>
</evidence>
<keyword evidence="3" id="KW-1185">Reference proteome</keyword>
<protein>
    <recommendedName>
        <fullName evidence="4">Terminase small subunit</fullName>
    </recommendedName>
</protein>
<sequence length="198" mass="21561">MADQDWTPAFPGQRPPFRPGNTAALTHGANSERRVSKVAAEIEQTARTDPAWPGYLDDPAYTAAVRSWARSEAIVHLLGTWLDAQDIDAWMVSTVDSTTDTEKFEGGARTRTRARRVGSVLEQLRLWEASAARQRQRLGLDPLSRARLGRDVTAQRVDLVELLTRAAEQRDRDAASAPDAAVGGRSAPSEDGGKGASR</sequence>